<dbReference type="GO" id="GO:0016020">
    <property type="term" value="C:membrane"/>
    <property type="evidence" value="ECO:0007669"/>
    <property type="project" value="InterPro"/>
</dbReference>
<dbReference type="EMBL" id="CP001649">
    <property type="protein sequence ID" value="ACS79802.1"/>
    <property type="molecule type" value="Genomic_DNA"/>
</dbReference>
<dbReference type="PROSITE" id="PS51379">
    <property type="entry name" value="4FE4S_FER_2"/>
    <property type="match status" value="1"/>
</dbReference>
<dbReference type="Proteomes" id="UP000002601">
    <property type="component" value="Chromosome"/>
</dbReference>
<dbReference type="OrthoDB" id="9767754at2"/>
<reference evidence="5 6" key="1">
    <citation type="submission" date="2009-06" db="EMBL/GenBank/DDBJ databases">
        <title>Complete sequence of Desulfovibrio salexigens DSM 2638.</title>
        <authorList>
            <consortium name="US DOE Joint Genome Institute"/>
            <person name="Lucas S."/>
            <person name="Copeland A."/>
            <person name="Lapidus A."/>
            <person name="Glavina del Rio T."/>
            <person name="Tice H."/>
            <person name="Bruce D."/>
            <person name="Goodwin L."/>
            <person name="Pitluck S."/>
            <person name="Munk A.C."/>
            <person name="Brettin T."/>
            <person name="Detter J.C."/>
            <person name="Han C."/>
            <person name="Tapia R."/>
            <person name="Larimer F."/>
            <person name="Land M."/>
            <person name="Hauser L."/>
            <person name="Kyrpides N."/>
            <person name="Anderson I."/>
            <person name="Wall J.D."/>
            <person name="Arkin A.P."/>
            <person name="Dehal P."/>
            <person name="Chivian D."/>
            <person name="Giles B."/>
            <person name="Hazen T.C."/>
        </authorList>
    </citation>
    <scope>NUCLEOTIDE SEQUENCE [LARGE SCALE GENOMIC DNA]</scope>
    <source>
        <strain evidence="6">ATCC 14822 / DSM 2638 / NCIMB 8403 / VKM B-1763</strain>
    </source>
</reference>
<gene>
    <name evidence="5" type="ordered locus">Desal_1740</name>
</gene>
<dbReference type="InterPro" id="IPR017900">
    <property type="entry name" value="4Fe4S_Fe_S_CS"/>
</dbReference>
<dbReference type="RefSeq" id="WP_015851618.1">
    <property type="nucleotide sequence ID" value="NC_012881.1"/>
</dbReference>
<evidence type="ECO:0000256" key="2">
    <source>
        <dbReference type="ARBA" id="ARBA00023004"/>
    </source>
</evidence>
<dbReference type="Pfam" id="PF13237">
    <property type="entry name" value="Fer4_10"/>
    <property type="match status" value="1"/>
</dbReference>
<evidence type="ECO:0000256" key="3">
    <source>
        <dbReference type="ARBA" id="ARBA00023014"/>
    </source>
</evidence>
<dbReference type="KEGG" id="dsa:Desal_1740"/>
<keyword evidence="2" id="KW-0408">Iron</keyword>
<sequence length="386" mass="42234">MNPLFSLTPSERGPIVNTWEQDLGGPFEICLEITGLEPLVQNNEKVAKAQPVAADRNGIKPTIHSSISGTVTDVKKDFITIREEGTRVAEPVDFPGTGTREMLNALRENGINVRGLKKDCTLIINAMPHEVGMDGHRYLIEEFTDVMVTGLNYLKKAISPKACALACPTGMDWTIPGCTGYEIDPVYPNSLPELITKAITGKEMPSEVCVIDATTLYRIGRTIHGRQPVTLVIVKVGSTPFLTPVGTPVGILLKLADFRPGEHDRVILGGPLTGEAVYSLKHGVSPETQAITILKANKEPTVKDNPCVGCGECVINCPARLEPNMISRHSEFGLYENTLTYNIASCIECGLCGYWCRAQRPLLQYIRLAKKELAAKPILEDLREKQ</sequence>
<dbReference type="SUPFAM" id="SSF46548">
    <property type="entry name" value="alpha-helical ferredoxin"/>
    <property type="match status" value="1"/>
</dbReference>
<protein>
    <submittedName>
        <fullName evidence="5">Electron transport complex protein RnfC, putative</fullName>
    </submittedName>
</protein>
<accession>C6BTM2</accession>
<dbReference type="GO" id="GO:0009055">
    <property type="term" value="F:electron transfer activity"/>
    <property type="evidence" value="ECO:0007669"/>
    <property type="project" value="InterPro"/>
</dbReference>
<dbReference type="PROSITE" id="PS00198">
    <property type="entry name" value="4FE4S_FER_1"/>
    <property type="match status" value="1"/>
</dbReference>
<dbReference type="HOGENOM" id="CLU_010808_6_0_7"/>
<organism evidence="5 6">
    <name type="scientific">Maridesulfovibrio salexigens (strain ATCC 14822 / DSM 2638 / NCIMB 8403 / VKM B-1763)</name>
    <name type="common">Desulfovibrio salexigens</name>
    <dbReference type="NCBI Taxonomy" id="526222"/>
    <lineage>
        <taxon>Bacteria</taxon>
        <taxon>Pseudomonadati</taxon>
        <taxon>Thermodesulfobacteriota</taxon>
        <taxon>Desulfovibrionia</taxon>
        <taxon>Desulfovibrionales</taxon>
        <taxon>Desulfovibrionaceae</taxon>
        <taxon>Maridesulfovibrio</taxon>
    </lineage>
</organism>
<evidence type="ECO:0000259" key="4">
    <source>
        <dbReference type="PROSITE" id="PS51379"/>
    </source>
</evidence>
<keyword evidence="1" id="KW-0479">Metal-binding</keyword>
<keyword evidence="3" id="KW-0411">Iron-sulfur</keyword>
<dbReference type="eggNOG" id="COG4656">
    <property type="taxonomic scope" value="Bacteria"/>
</dbReference>
<dbReference type="AlphaFoldDB" id="C6BTM2"/>
<feature type="domain" description="4Fe-4S ferredoxin-type" evidence="4">
    <location>
        <begin position="298"/>
        <end position="328"/>
    </location>
</feature>
<dbReference type="InterPro" id="IPR017896">
    <property type="entry name" value="4Fe4S_Fe-S-bd"/>
</dbReference>
<proteinExistence type="predicted"/>
<evidence type="ECO:0000256" key="1">
    <source>
        <dbReference type="ARBA" id="ARBA00022723"/>
    </source>
</evidence>
<name>C6BTM2_MARSD</name>
<dbReference type="Pfam" id="PF13375">
    <property type="entry name" value="RnfC_N"/>
    <property type="match status" value="1"/>
</dbReference>
<dbReference type="GO" id="GO:0046872">
    <property type="term" value="F:metal ion binding"/>
    <property type="evidence" value="ECO:0007669"/>
    <property type="project" value="UniProtKB-KW"/>
</dbReference>
<dbReference type="PANTHER" id="PTHR43034:SF2">
    <property type="entry name" value="ION-TRANSLOCATING OXIDOREDUCTASE COMPLEX SUBUNIT C"/>
    <property type="match status" value="1"/>
</dbReference>
<evidence type="ECO:0000313" key="5">
    <source>
        <dbReference type="EMBL" id="ACS79802.1"/>
    </source>
</evidence>
<evidence type="ECO:0000313" key="6">
    <source>
        <dbReference type="Proteomes" id="UP000002601"/>
    </source>
</evidence>
<keyword evidence="6" id="KW-1185">Reference proteome</keyword>
<dbReference type="InterPro" id="IPR026902">
    <property type="entry name" value="RnfC_N"/>
</dbReference>
<dbReference type="STRING" id="526222.Desal_1740"/>
<dbReference type="GO" id="GO:0051539">
    <property type="term" value="F:4 iron, 4 sulfur cluster binding"/>
    <property type="evidence" value="ECO:0007669"/>
    <property type="project" value="InterPro"/>
</dbReference>
<dbReference type="InterPro" id="IPR010208">
    <property type="entry name" value="Ion_transpt_RnfC/RsxC"/>
</dbReference>
<dbReference type="Gene3D" id="3.30.70.20">
    <property type="match status" value="1"/>
</dbReference>
<dbReference type="PANTHER" id="PTHR43034">
    <property type="entry name" value="ION-TRANSLOCATING OXIDOREDUCTASE COMPLEX SUBUNIT C"/>
    <property type="match status" value="1"/>
</dbReference>